<dbReference type="InterPro" id="IPR029044">
    <property type="entry name" value="Nucleotide-diphossugar_trans"/>
</dbReference>
<protein>
    <submittedName>
        <fullName evidence="4">Glycosyltransferase</fullName>
    </submittedName>
</protein>
<dbReference type="CDD" id="cd00761">
    <property type="entry name" value="Glyco_tranf_GTA_type"/>
    <property type="match status" value="1"/>
</dbReference>
<accession>A0A5Q2TQH2</accession>
<dbReference type="RefSeq" id="WP_153792479.1">
    <property type="nucleotide sequence ID" value="NZ_CP045915.1"/>
</dbReference>
<evidence type="ECO:0000313" key="4">
    <source>
        <dbReference type="EMBL" id="QGH36313.1"/>
    </source>
</evidence>
<comment type="similarity">
    <text evidence="1">Belongs to the glycosyltransferase 2 family.</text>
</comment>
<evidence type="ECO:0000313" key="5">
    <source>
        <dbReference type="Proteomes" id="UP000339690"/>
    </source>
</evidence>
<dbReference type="Gene3D" id="3.40.50.2000">
    <property type="entry name" value="Glycogen Phosphorylase B"/>
    <property type="match status" value="1"/>
</dbReference>
<sequence length="841" mass="97030">MIRKVKNKVFATADWILYKKMNTKQKEFLSSLLTDKQKALLKKIIKPGKKRSQLQKVDRIRNKLYSMGFTEKGLEDLSNLYQHAEDRFLKKLSGRELSLWHANKYDQEHAKQSLMIIRELSKGEKDSVLNRKYAIMSAEALITLDKKEQAKNILLTALKQEQHEDLYLALANVADDHEEKLKWINSIYSSYQNTPITFDESGATTIYDSIATAVNSQSEQANESKVTIIVPTYNAEDTILTTLRSLSAQSWKNLEIIVVDDCSTDHTLDIVENYLKEDNRIKLMQNSRNSGAYVSRNTALEHTTGEFVTVNDADDWSHPEKIATQVNHLIKHTSTIANFSQQVRATTDMTFYRRGKFGQYVFSNMSSFMFRREPVMHAIGYWDSVRFGGDSEFVRRVKNVFGEKSVVELKTAPLSFQRQTETSLTASSAFGFPGYFMGARKDYLEAQLYHHEYAADLYYPFPLEQQPFPVPEPMLPEREKNKRRHFDVIIASEFRLLGGTNASNVEEIKAQKELGLTTGLVQMYRYDLNSVTTLNPKVREQIDGKQVQMLVYGEKVSCDVLIVRHPPVLQDWQKHLPDIEAKTIKVIVNQPPKRDYTINEQALYDIPTSVNRLKEYFGDEGTWYPIGPSVREALETYHQEDLASINLASHDWLNIINVAEWKRKERPAKQGPIKIGRHSRAQYVKWPHDKEELLTIYPEAKEYEIHVLGGAQVPKKVLGQIPANWKVYEFGEVEPQEFLKDLDVFVYYTHPGWVEAFGRVIFEAMAAGVPVIIPPSYKNLFKNAAIYAEPDQVQEKVIQVMQDDELYNSQVAKAQQFVEEQFGYQMHFTRLEPDLHDQKRS</sequence>
<evidence type="ECO:0000259" key="3">
    <source>
        <dbReference type="Pfam" id="PF00535"/>
    </source>
</evidence>
<name>A0A5Q2TQH2_9BACI</name>
<dbReference type="Proteomes" id="UP000339690">
    <property type="component" value="Chromosome"/>
</dbReference>
<dbReference type="InterPro" id="IPR001173">
    <property type="entry name" value="Glyco_trans_2-like"/>
</dbReference>
<feature type="domain" description="Glycosyltransferase 2-like" evidence="3">
    <location>
        <begin position="227"/>
        <end position="357"/>
    </location>
</feature>
<organism evidence="4 5">
    <name type="scientific">Gracilibacillus salitolerans</name>
    <dbReference type="NCBI Taxonomy" id="2663022"/>
    <lineage>
        <taxon>Bacteria</taxon>
        <taxon>Bacillati</taxon>
        <taxon>Bacillota</taxon>
        <taxon>Bacilli</taxon>
        <taxon>Bacillales</taxon>
        <taxon>Bacillaceae</taxon>
        <taxon>Gracilibacillus</taxon>
    </lineage>
</organism>
<keyword evidence="5" id="KW-1185">Reference proteome</keyword>
<dbReference type="PANTHER" id="PTHR22916">
    <property type="entry name" value="GLYCOSYLTRANSFERASE"/>
    <property type="match status" value="1"/>
</dbReference>
<dbReference type="Gene3D" id="3.90.550.10">
    <property type="entry name" value="Spore Coat Polysaccharide Biosynthesis Protein SpsA, Chain A"/>
    <property type="match status" value="1"/>
</dbReference>
<dbReference type="KEGG" id="grc:GI584_20695"/>
<dbReference type="AlphaFoldDB" id="A0A5Q2TQH2"/>
<gene>
    <name evidence="4" type="ORF">GI584_20695</name>
</gene>
<evidence type="ECO:0000259" key="2">
    <source>
        <dbReference type="Pfam" id="PF00534"/>
    </source>
</evidence>
<dbReference type="EMBL" id="CP045915">
    <property type="protein sequence ID" value="QGH36313.1"/>
    <property type="molecule type" value="Genomic_DNA"/>
</dbReference>
<dbReference type="Pfam" id="PF00535">
    <property type="entry name" value="Glycos_transf_2"/>
    <property type="match status" value="1"/>
</dbReference>
<dbReference type="Pfam" id="PF00534">
    <property type="entry name" value="Glycos_transf_1"/>
    <property type="match status" value="1"/>
</dbReference>
<dbReference type="SUPFAM" id="SSF53756">
    <property type="entry name" value="UDP-Glycosyltransferase/glycogen phosphorylase"/>
    <property type="match status" value="1"/>
</dbReference>
<dbReference type="SUPFAM" id="SSF53448">
    <property type="entry name" value="Nucleotide-diphospho-sugar transferases"/>
    <property type="match status" value="1"/>
</dbReference>
<proteinExistence type="inferred from homology"/>
<feature type="domain" description="Glycosyl transferase family 1" evidence="2">
    <location>
        <begin position="722"/>
        <end position="816"/>
    </location>
</feature>
<reference evidence="4 5" key="1">
    <citation type="submission" date="2019-11" db="EMBL/GenBank/DDBJ databases">
        <title>Gracilibacillus salitolerans sp. nov., a moderate halophile isolated from a saline soil in northwest China.</title>
        <authorList>
            <person name="Gan L."/>
        </authorList>
    </citation>
    <scope>NUCLEOTIDE SEQUENCE [LARGE SCALE GENOMIC DNA]</scope>
    <source>
        <strain evidence="4 5">SCU50</strain>
    </source>
</reference>
<evidence type="ECO:0000256" key="1">
    <source>
        <dbReference type="ARBA" id="ARBA00006739"/>
    </source>
</evidence>
<keyword evidence="4" id="KW-0808">Transferase</keyword>
<dbReference type="InterPro" id="IPR001296">
    <property type="entry name" value="Glyco_trans_1"/>
</dbReference>
<dbReference type="GO" id="GO:0016757">
    <property type="term" value="F:glycosyltransferase activity"/>
    <property type="evidence" value="ECO:0007669"/>
    <property type="project" value="InterPro"/>
</dbReference>